<gene>
    <name evidence="2" type="ORF">MTBPR1_40200</name>
</gene>
<dbReference type="Gene3D" id="1.10.260.40">
    <property type="entry name" value="lambda repressor-like DNA-binding domains"/>
    <property type="match status" value="1"/>
</dbReference>
<dbReference type="AlphaFoldDB" id="A0A1C3RIT2"/>
<protein>
    <recommendedName>
        <fullName evidence="1">HTH cro/C1-type domain-containing protein</fullName>
    </recommendedName>
</protein>
<dbReference type="Proteomes" id="UP000231658">
    <property type="component" value="Unassembled WGS sequence"/>
</dbReference>
<sequence>MSEIGQRFIEIRKNLGITQKEFAERLGVSLGTLQGYEYGKTPKGDILKKLSDWKYDLNWLVAGQGQMKRSHECSNAALDKIMIWNVAYFLCKREKLAKNPEVFADTFIEIFETMTQNISQDDEEVPQEPKEANVIDFTLRRLNAK</sequence>
<dbReference type="PROSITE" id="PS50943">
    <property type="entry name" value="HTH_CROC1"/>
    <property type="match status" value="1"/>
</dbReference>
<feature type="domain" description="HTH cro/C1-type" evidence="1">
    <location>
        <begin position="8"/>
        <end position="52"/>
    </location>
</feature>
<reference evidence="2 3" key="1">
    <citation type="submission" date="2016-07" db="EMBL/GenBank/DDBJ databases">
        <authorList>
            <person name="Lefevre C.T."/>
        </authorList>
    </citation>
    <scope>NUCLEOTIDE SEQUENCE [LARGE SCALE GENOMIC DNA]</scope>
    <source>
        <strain evidence="2">PR1</strain>
    </source>
</reference>
<dbReference type="CDD" id="cd00093">
    <property type="entry name" value="HTH_XRE"/>
    <property type="match status" value="1"/>
</dbReference>
<dbReference type="EMBL" id="FLYE01000034">
    <property type="protein sequence ID" value="SCA57177.1"/>
    <property type="molecule type" value="Genomic_DNA"/>
</dbReference>
<dbReference type="InterPro" id="IPR001387">
    <property type="entry name" value="Cro/C1-type_HTH"/>
</dbReference>
<accession>A0A1C3RIT2</accession>
<dbReference type="STRING" id="1867952.MTBPR1_40200"/>
<dbReference type="RefSeq" id="WP_069189216.1">
    <property type="nucleotide sequence ID" value="NZ_FLYE01000034.1"/>
</dbReference>
<evidence type="ECO:0000259" key="1">
    <source>
        <dbReference type="PROSITE" id="PS50943"/>
    </source>
</evidence>
<dbReference type="Pfam" id="PF01381">
    <property type="entry name" value="HTH_3"/>
    <property type="match status" value="1"/>
</dbReference>
<dbReference type="SMART" id="SM00530">
    <property type="entry name" value="HTH_XRE"/>
    <property type="match status" value="1"/>
</dbReference>
<evidence type="ECO:0000313" key="3">
    <source>
        <dbReference type="Proteomes" id="UP000231658"/>
    </source>
</evidence>
<dbReference type="SUPFAM" id="SSF47413">
    <property type="entry name" value="lambda repressor-like DNA-binding domains"/>
    <property type="match status" value="1"/>
</dbReference>
<proteinExistence type="predicted"/>
<dbReference type="InterPro" id="IPR010982">
    <property type="entry name" value="Lambda_DNA-bd_dom_sf"/>
</dbReference>
<keyword evidence="3" id="KW-1185">Reference proteome</keyword>
<dbReference type="GO" id="GO:0003677">
    <property type="term" value="F:DNA binding"/>
    <property type="evidence" value="ECO:0007669"/>
    <property type="project" value="InterPro"/>
</dbReference>
<name>A0A1C3RIT2_9PROT</name>
<dbReference type="OrthoDB" id="461984at2"/>
<organism evidence="2 3">
    <name type="scientific">Candidatus Terasakiella magnetica</name>
    <dbReference type="NCBI Taxonomy" id="1867952"/>
    <lineage>
        <taxon>Bacteria</taxon>
        <taxon>Pseudomonadati</taxon>
        <taxon>Pseudomonadota</taxon>
        <taxon>Alphaproteobacteria</taxon>
        <taxon>Rhodospirillales</taxon>
        <taxon>Terasakiellaceae</taxon>
        <taxon>Terasakiella</taxon>
    </lineage>
</organism>
<evidence type="ECO:0000313" key="2">
    <source>
        <dbReference type="EMBL" id="SCA57177.1"/>
    </source>
</evidence>